<dbReference type="EMBL" id="JAYRBN010000112">
    <property type="protein sequence ID" value="KAL2724583.1"/>
    <property type="molecule type" value="Genomic_DNA"/>
</dbReference>
<reference evidence="1 2" key="1">
    <citation type="journal article" date="2024" name="Ann. Entomol. Soc. Am.">
        <title>Genomic analyses of the southern and eastern yellowjacket wasps (Hymenoptera: Vespidae) reveal evolutionary signatures of social life.</title>
        <authorList>
            <person name="Catto M.A."/>
            <person name="Caine P.B."/>
            <person name="Orr S.E."/>
            <person name="Hunt B.G."/>
            <person name="Goodisman M.A.D."/>
        </authorList>
    </citation>
    <scope>NUCLEOTIDE SEQUENCE [LARGE SCALE GENOMIC DNA]</scope>
    <source>
        <strain evidence="1">232</strain>
        <tissue evidence="1">Head and thorax</tissue>
    </source>
</reference>
<evidence type="ECO:0000313" key="2">
    <source>
        <dbReference type="Proteomes" id="UP001607303"/>
    </source>
</evidence>
<accession>A0ABD2AVH0</accession>
<protein>
    <submittedName>
        <fullName evidence="1">Uncharacterized protein</fullName>
    </submittedName>
</protein>
<name>A0ABD2AVH0_VESMC</name>
<dbReference type="Proteomes" id="UP001607303">
    <property type="component" value="Unassembled WGS sequence"/>
</dbReference>
<gene>
    <name evidence="1" type="ORF">V1477_018444</name>
</gene>
<sequence length="67" mass="8494">MLRKYRICDRKLYNICINFIPLCKIFQKNIERIFKTQTIYKLYYLYKHNDKGKVNRQLEKSFWLIER</sequence>
<keyword evidence="2" id="KW-1185">Reference proteome</keyword>
<dbReference type="AlphaFoldDB" id="A0ABD2AVH0"/>
<evidence type="ECO:0000313" key="1">
    <source>
        <dbReference type="EMBL" id="KAL2724583.1"/>
    </source>
</evidence>
<organism evidence="1 2">
    <name type="scientific">Vespula maculifrons</name>
    <name type="common">Eastern yellow jacket</name>
    <name type="synonym">Wasp</name>
    <dbReference type="NCBI Taxonomy" id="7453"/>
    <lineage>
        <taxon>Eukaryota</taxon>
        <taxon>Metazoa</taxon>
        <taxon>Ecdysozoa</taxon>
        <taxon>Arthropoda</taxon>
        <taxon>Hexapoda</taxon>
        <taxon>Insecta</taxon>
        <taxon>Pterygota</taxon>
        <taxon>Neoptera</taxon>
        <taxon>Endopterygota</taxon>
        <taxon>Hymenoptera</taxon>
        <taxon>Apocrita</taxon>
        <taxon>Aculeata</taxon>
        <taxon>Vespoidea</taxon>
        <taxon>Vespidae</taxon>
        <taxon>Vespinae</taxon>
        <taxon>Vespula</taxon>
    </lineage>
</organism>
<comment type="caution">
    <text evidence="1">The sequence shown here is derived from an EMBL/GenBank/DDBJ whole genome shotgun (WGS) entry which is preliminary data.</text>
</comment>
<proteinExistence type="predicted"/>